<dbReference type="InterPro" id="IPR001279">
    <property type="entry name" value="Metallo-B-lactamas"/>
</dbReference>
<dbReference type="SMART" id="SM00849">
    <property type="entry name" value="Lactamase_B"/>
    <property type="match status" value="1"/>
</dbReference>
<dbReference type="HOGENOM" id="CLU_751522_0_0_6"/>
<name>F2JZN1_MARM1</name>
<dbReference type="eggNOG" id="COG1236">
    <property type="taxonomic scope" value="Bacteria"/>
</dbReference>
<dbReference type="InterPro" id="IPR050698">
    <property type="entry name" value="MBL"/>
</dbReference>
<feature type="domain" description="Metallo-beta-lactamase" evidence="1">
    <location>
        <begin position="16"/>
        <end position="182"/>
    </location>
</feature>
<dbReference type="Proteomes" id="UP000001062">
    <property type="component" value="Chromosome"/>
</dbReference>
<dbReference type="PANTHER" id="PTHR11203">
    <property type="entry name" value="CLEAVAGE AND POLYADENYLATION SPECIFICITY FACTOR FAMILY MEMBER"/>
    <property type="match status" value="1"/>
</dbReference>
<dbReference type="PATRIC" id="fig|717774.3.peg.1685"/>
<dbReference type="STRING" id="717774.Marme_1622"/>
<accession>F2JZN1</accession>
<sequence>MPARIEVISGFGEKAPAAIYVQTTNKSGQTVRLLLDAGGSLEGLPDKGWNIPDNLDAVLISHDHQDHIGGLPDLDKQIPVYATPQVQPYLPKQLTVQTLPNKGTIEIVGIAVTTGNAGHSFGGVWIHLGIDNGLFYSGDFCKESELFPFDPPPTADIALIDASYGLYDIPQSRSKQAIRHSLSQTQPNLFPVPQSGRALELAMWFHSHSIGNGQDIDNRQRYDNWVLGEDCIQPNAVLTSPKGLFTTYAEQALVTMTPPPFNDNAHIILCGDPEGFSGDAGRLIDSGHCHVIYTGHLPAHAKTAVANDEAHFIRWNVHPTISDQATLIEELQCSYCLPLFTKINDLSEWQRRLGDTIIDTPIIEY</sequence>
<evidence type="ECO:0000313" key="2">
    <source>
        <dbReference type="EMBL" id="ADZ90885.1"/>
    </source>
</evidence>
<dbReference type="GO" id="GO:0004521">
    <property type="term" value="F:RNA endonuclease activity"/>
    <property type="evidence" value="ECO:0007669"/>
    <property type="project" value="TreeGrafter"/>
</dbReference>
<dbReference type="AlphaFoldDB" id="F2JZN1"/>
<dbReference type="SUPFAM" id="SSF56281">
    <property type="entry name" value="Metallo-hydrolase/oxidoreductase"/>
    <property type="match status" value="1"/>
</dbReference>
<evidence type="ECO:0000313" key="3">
    <source>
        <dbReference type="Proteomes" id="UP000001062"/>
    </source>
</evidence>
<dbReference type="InterPro" id="IPR036866">
    <property type="entry name" value="RibonucZ/Hydroxyglut_hydro"/>
</dbReference>
<dbReference type="PANTHER" id="PTHR11203:SF37">
    <property type="entry name" value="INTEGRATOR COMPLEX SUBUNIT 11"/>
    <property type="match status" value="1"/>
</dbReference>
<organism evidence="2 3">
    <name type="scientific">Marinomonas mediterranea (strain ATCC 700492 / JCM 21426 / NBRC 103028 / MMB-1)</name>
    <dbReference type="NCBI Taxonomy" id="717774"/>
    <lineage>
        <taxon>Bacteria</taxon>
        <taxon>Pseudomonadati</taxon>
        <taxon>Pseudomonadota</taxon>
        <taxon>Gammaproteobacteria</taxon>
        <taxon>Oceanospirillales</taxon>
        <taxon>Oceanospirillaceae</taxon>
        <taxon>Marinomonas</taxon>
    </lineage>
</organism>
<evidence type="ECO:0000259" key="1">
    <source>
        <dbReference type="SMART" id="SM00849"/>
    </source>
</evidence>
<dbReference type="Gene3D" id="3.60.15.10">
    <property type="entry name" value="Ribonuclease Z/Hydroxyacylglutathione hydrolase-like"/>
    <property type="match status" value="1"/>
</dbReference>
<dbReference type="OrthoDB" id="9803916at2"/>
<gene>
    <name evidence="2" type="ordered locus">Marme_1622</name>
</gene>
<dbReference type="EMBL" id="CP002583">
    <property type="protein sequence ID" value="ADZ90885.1"/>
    <property type="molecule type" value="Genomic_DNA"/>
</dbReference>
<protein>
    <submittedName>
        <fullName evidence="2">Beta-lactamase domain protein</fullName>
    </submittedName>
</protein>
<keyword evidence="3" id="KW-1185">Reference proteome</keyword>
<dbReference type="RefSeq" id="WP_013660790.1">
    <property type="nucleotide sequence ID" value="NC_015276.1"/>
</dbReference>
<dbReference type="KEGG" id="mme:Marme_1622"/>
<proteinExistence type="predicted"/>
<dbReference type="Pfam" id="PF12706">
    <property type="entry name" value="Lactamase_B_2"/>
    <property type="match status" value="1"/>
</dbReference>
<reference evidence="2 3" key="1">
    <citation type="journal article" date="2012" name="Stand. Genomic Sci.">
        <title>Complete genome sequence of the melanogenic marine bacterium Marinomonas mediterranea type strain (MMB-1(T)).</title>
        <authorList>
            <person name="Lucas-Elio P."/>
            <person name="Goodwin L."/>
            <person name="Woyke T."/>
            <person name="Pitluck S."/>
            <person name="Nolan M."/>
            <person name="Kyrpides N.C."/>
            <person name="Detter J.C."/>
            <person name="Copeland A."/>
            <person name="Teshima H."/>
            <person name="Bruce D."/>
            <person name="Detter C."/>
            <person name="Tapia R."/>
            <person name="Han S."/>
            <person name="Land M.L."/>
            <person name="Ivanova N."/>
            <person name="Mikhailova N."/>
            <person name="Johnston A.W."/>
            <person name="Sanchez-Amat A."/>
        </authorList>
    </citation>
    <scope>NUCLEOTIDE SEQUENCE [LARGE SCALE GENOMIC DNA]</scope>
    <source>
        <strain evidence="3">ATCC 700492 / JCM 21426 / NBRC 103028 / MMB-1</strain>
    </source>
</reference>